<name>A0AAV9P8D3_9PEZI</name>
<keyword evidence="4" id="KW-1185">Reference proteome</keyword>
<organism evidence="3 4">
    <name type="scientific">Saxophila tyrrhenica</name>
    <dbReference type="NCBI Taxonomy" id="1690608"/>
    <lineage>
        <taxon>Eukaryota</taxon>
        <taxon>Fungi</taxon>
        <taxon>Dikarya</taxon>
        <taxon>Ascomycota</taxon>
        <taxon>Pezizomycotina</taxon>
        <taxon>Dothideomycetes</taxon>
        <taxon>Dothideomycetidae</taxon>
        <taxon>Mycosphaerellales</taxon>
        <taxon>Extremaceae</taxon>
        <taxon>Saxophila</taxon>
    </lineage>
</organism>
<evidence type="ECO:0000313" key="3">
    <source>
        <dbReference type="EMBL" id="KAK5167630.1"/>
    </source>
</evidence>
<sequence>MADAALEAPYSIATLPRPLDTKCGRTRSAPVYSIRESKKRKRQEVVVGVDGESVNIYNIQSQRLVTSYALPPQTYLCCSPCSFYTRGSTTSPSQRTTYLIIKDNPHDPKRRLICFTEDVRRKGDSTPKVAAPQRRECSLDDGDVLNLEMVPAAAGRPSYIAASYNSGKTLLVSHSMQSIEKIQRPDSDDLEDYTIEHAAFLDVGSAKKGVLKSREDVLAVLDQDTTHCMLLSHVARIGDKRYFQLFGVKTPDQASLQTFKTTISMILDVKLPELKTGAKSPAWYSLHAASGTLYQLVLGKLHVVDLSGTIPKPAASFGGGADQVTGFARLSSTLTMAASKSGVALYETRYGSVYGSLSFTTSASGLKSKRSDGDDDEESAASIDELSESLKENKAARLKGTRLADVVTKAGSHSVERTGKPRKWKEWTTVVDRLVDADDIEGLERLVANDQNTGHQGQLQAAVQRGPSGKPSAAERKAYEDRWPLPITYEPAQLDRSRALYILSKVFSSSESGVQVRVLSQKLLEWLALAGFLSAASVRRAWSEFGGGHSSITISPGSILAALQPFDEDFQLLADLLSLPVHWEIEEVVEALRSAIQSFEEPIDGEAEPLALPPIPQQPNGDVAMANGDMPNGETDSHIKLESEAAEHELDHALATLSNGLDVKSVALRVIFSRLTAFDPDNITARLRTMMSHRELIFFIHLLRIELADGGWTSRYIGTGSTDEEEEEQEGLVNAKKGAKERGPANEALRTIADLLNCAVDAIGTSGWLVGLSSTTGGAQDLLASLRAEVSAGLEGCYEANTLGMTLGEIQRFAMQAKREELPGFGKGHLSTSRLGREEGDALLPMGSRAAPAFVDGKKRKRAKDKGKAAQFREKSNRVGKYSFERIRI</sequence>
<feature type="region of interest" description="Disordered" evidence="1">
    <location>
        <begin position="453"/>
        <end position="477"/>
    </location>
</feature>
<dbReference type="Pfam" id="PF10395">
    <property type="entry name" value="Utp8_b_propeller"/>
    <property type="match status" value="1"/>
</dbReference>
<gene>
    <name evidence="3" type="ORF">LTR77_007329</name>
</gene>
<dbReference type="EMBL" id="JAVRRT010000011">
    <property type="protein sequence ID" value="KAK5167630.1"/>
    <property type="molecule type" value="Genomic_DNA"/>
</dbReference>
<dbReference type="Proteomes" id="UP001337655">
    <property type="component" value="Unassembled WGS sequence"/>
</dbReference>
<protein>
    <recommendedName>
        <fullName evidence="2">Utp8 beta-propeller domain-containing protein</fullName>
    </recommendedName>
</protein>
<evidence type="ECO:0000259" key="2">
    <source>
        <dbReference type="Pfam" id="PF10395"/>
    </source>
</evidence>
<feature type="domain" description="Utp8 beta-propeller" evidence="2">
    <location>
        <begin position="4"/>
        <end position="306"/>
    </location>
</feature>
<feature type="region of interest" description="Disordered" evidence="1">
    <location>
        <begin position="854"/>
        <end position="874"/>
    </location>
</feature>
<dbReference type="InterPro" id="IPR018843">
    <property type="entry name" value="Utp8_b-prop"/>
</dbReference>
<comment type="caution">
    <text evidence="3">The sequence shown here is derived from an EMBL/GenBank/DDBJ whole genome shotgun (WGS) entry which is preliminary data.</text>
</comment>
<dbReference type="GeneID" id="89928665"/>
<dbReference type="AlphaFoldDB" id="A0AAV9P8D3"/>
<evidence type="ECO:0000313" key="4">
    <source>
        <dbReference type="Proteomes" id="UP001337655"/>
    </source>
</evidence>
<dbReference type="RefSeq" id="XP_064657336.1">
    <property type="nucleotide sequence ID" value="XM_064804566.1"/>
</dbReference>
<accession>A0AAV9P8D3</accession>
<evidence type="ECO:0000256" key="1">
    <source>
        <dbReference type="SAM" id="MobiDB-lite"/>
    </source>
</evidence>
<proteinExistence type="predicted"/>
<reference evidence="3 4" key="1">
    <citation type="submission" date="2023-08" db="EMBL/GenBank/DDBJ databases">
        <title>Black Yeasts Isolated from many extreme environments.</title>
        <authorList>
            <person name="Coleine C."/>
            <person name="Stajich J.E."/>
            <person name="Selbmann L."/>
        </authorList>
    </citation>
    <scope>NUCLEOTIDE SEQUENCE [LARGE SCALE GENOMIC DNA]</scope>
    <source>
        <strain evidence="3 4">CCFEE 5935</strain>
    </source>
</reference>
<feature type="region of interest" description="Disordered" evidence="1">
    <location>
        <begin position="719"/>
        <end position="740"/>
    </location>
</feature>